<dbReference type="Proteomes" id="UP000053989">
    <property type="component" value="Unassembled WGS sequence"/>
</dbReference>
<reference evidence="2" key="2">
    <citation type="submission" date="2015-01" db="EMBL/GenBank/DDBJ databases">
        <title>Evolutionary Origins and Diversification of the Mycorrhizal Mutualists.</title>
        <authorList>
            <consortium name="DOE Joint Genome Institute"/>
            <consortium name="Mycorrhizal Genomics Consortium"/>
            <person name="Kohler A."/>
            <person name="Kuo A."/>
            <person name="Nagy L.G."/>
            <person name="Floudas D."/>
            <person name="Copeland A."/>
            <person name="Barry K.W."/>
            <person name="Cichocki N."/>
            <person name="Veneault-Fourrey C."/>
            <person name="LaButti K."/>
            <person name="Lindquist E.A."/>
            <person name="Lipzen A."/>
            <person name="Lundell T."/>
            <person name="Morin E."/>
            <person name="Murat C."/>
            <person name="Riley R."/>
            <person name="Ohm R."/>
            <person name="Sun H."/>
            <person name="Tunlid A."/>
            <person name="Henrissat B."/>
            <person name="Grigoriev I.V."/>
            <person name="Hibbett D.S."/>
            <person name="Martin F."/>
        </authorList>
    </citation>
    <scope>NUCLEOTIDE SEQUENCE [LARGE SCALE GENOMIC DNA]</scope>
    <source>
        <strain evidence="2">Foug A</strain>
    </source>
</reference>
<dbReference type="InParanoid" id="A0A0C3DE03"/>
<gene>
    <name evidence="1" type="ORF">SCLCIDRAFT_386165</name>
</gene>
<sequence length="115" mass="13614">MQCFLCERTDAGSCSSRAKAYRVLSTVLDRIASRMTCLFDLMIKSPCLTRSLQLETRQKWSPRWHRFLSPSQRDCRRRWPFSSQKLRTVLSTNCRSSVVIPPLYTTHRWRTQIDN</sequence>
<proteinExistence type="predicted"/>
<name>A0A0C3DE03_9AGAM</name>
<accession>A0A0C3DE03</accession>
<dbReference type="AlphaFoldDB" id="A0A0C3DE03"/>
<keyword evidence="2" id="KW-1185">Reference proteome</keyword>
<evidence type="ECO:0000313" key="1">
    <source>
        <dbReference type="EMBL" id="KIM54326.1"/>
    </source>
</evidence>
<dbReference type="HOGENOM" id="CLU_2110411_0_0_1"/>
<protein>
    <submittedName>
        <fullName evidence="1">Uncharacterized protein</fullName>
    </submittedName>
</protein>
<dbReference type="EMBL" id="KN822157">
    <property type="protein sequence ID" value="KIM54326.1"/>
    <property type="molecule type" value="Genomic_DNA"/>
</dbReference>
<evidence type="ECO:0000313" key="2">
    <source>
        <dbReference type="Proteomes" id="UP000053989"/>
    </source>
</evidence>
<reference evidence="1 2" key="1">
    <citation type="submission" date="2014-04" db="EMBL/GenBank/DDBJ databases">
        <authorList>
            <consortium name="DOE Joint Genome Institute"/>
            <person name="Kuo A."/>
            <person name="Kohler A."/>
            <person name="Nagy L.G."/>
            <person name="Floudas D."/>
            <person name="Copeland A."/>
            <person name="Barry K.W."/>
            <person name="Cichocki N."/>
            <person name="Veneault-Fourrey C."/>
            <person name="LaButti K."/>
            <person name="Lindquist E.A."/>
            <person name="Lipzen A."/>
            <person name="Lundell T."/>
            <person name="Morin E."/>
            <person name="Murat C."/>
            <person name="Sun H."/>
            <person name="Tunlid A."/>
            <person name="Henrissat B."/>
            <person name="Grigoriev I.V."/>
            <person name="Hibbett D.S."/>
            <person name="Martin F."/>
            <person name="Nordberg H.P."/>
            <person name="Cantor M.N."/>
            <person name="Hua S.X."/>
        </authorList>
    </citation>
    <scope>NUCLEOTIDE SEQUENCE [LARGE SCALE GENOMIC DNA]</scope>
    <source>
        <strain evidence="1 2">Foug A</strain>
    </source>
</reference>
<organism evidence="1 2">
    <name type="scientific">Scleroderma citrinum Foug A</name>
    <dbReference type="NCBI Taxonomy" id="1036808"/>
    <lineage>
        <taxon>Eukaryota</taxon>
        <taxon>Fungi</taxon>
        <taxon>Dikarya</taxon>
        <taxon>Basidiomycota</taxon>
        <taxon>Agaricomycotina</taxon>
        <taxon>Agaricomycetes</taxon>
        <taxon>Agaricomycetidae</taxon>
        <taxon>Boletales</taxon>
        <taxon>Sclerodermatineae</taxon>
        <taxon>Sclerodermataceae</taxon>
        <taxon>Scleroderma</taxon>
    </lineage>
</organism>